<name>A0A0Q1BZI9_9FLAO</name>
<dbReference type="Gene3D" id="1.25.40.10">
    <property type="entry name" value="Tetratricopeptide repeat domain"/>
    <property type="match status" value="3"/>
</dbReference>
<organism evidence="3 4">
    <name type="scientific">Flagellimonas eckloniae</name>
    <dbReference type="NCBI Taxonomy" id="346185"/>
    <lineage>
        <taxon>Bacteria</taxon>
        <taxon>Pseudomonadati</taxon>
        <taxon>Bacteroidota</taxon>
        <taxon>Flavobacteriia</taxon>
        <taxon>Flavobacteriales</taxon>
        <taxon>Flavobacteriaceae</taxon>
        <taxon>Flagellimonas</taxon>
    </lineage>
</organism>
<evidence type="ECO:0000259" key="2">
    <source>
        <dbReference type="Pfam" id="PF12770"/>
    </source>
</evidence>
<evidence type="ECO:0000256" key="1">
    <source>
        <dbReference type="SAM" id="Phobius"/>
    </source>
</evidence>
<evidence type="ECO:0000313" key="4">
    <source>
        <dbReference type="Proteomes" id="UP000050827"/>
    </source>
</evidence>
<accession>A0A0Q1BZI9</accession>
<dbReference type="PATRIC" id="fig|1547436.3.peg.2155"/>
<dbReference type="AlphaFoldDB" id="A0A0Q1BZI9"/>
<keyword evidence="4" id="KW-1185">Reference proteome</keyword>
<dbReference type="Pfam" id="PF12770">
    <property type="entry name" value="CHAT"/>
    <property type="match status" value="1"/>
</dbReference>
<keyword evidence="1" id="KW-1133">Transmembrane helix</keyword>
<comment type="caution">
    <text evidence="3">The sequence shown here is derived from an EMBL/GenBank/DDBJ whole genome shotgun (WGS) entry which is preliminary data.</text>
</comment>
<feature type="transmembrane region" description="Helical" evidence="1">
    <location>
        <begin position="1046"/>
        <end position="1065"/>
    </location>
</feature>
<dbReference type="OrthoDB" id="9771112at2"/>
<dbReference type="InterPro" id="IPR024983">
    <property type="entry name" value="CHAT_dom"/>
</dbReference>
<dbReference type="Pfam" id="PF13424">
    <property type="entry name" value="TPR_12"/>
    <property type="match status" value="1"/>
</dbReference>
<dbReference type="EMBL" id="LCTZ01000002">
    <property type="protein sequence ID" value="KQC30249.1"/>
    <property type="molecule type" value="Genomic_DNA"/>
</dbReference>
<reference evidence="3 4" key="1">
    <citation type="submission" date="2015-04" db="EMBL/GenBank/DDBJ databases">
        <title>Complete genome of flavobacterium.</title>
        <authorList>
            <person name="Kwon Y.M."/>
            <person name="Kim S.-J."/>
        </authorList>
    </citation>
    <scope>NUCLEOTIDE SEQUENCE [LARGE SCALE GENOMIC DNA]</scope>
    <source>
        <strain evidence="3 4">DK169</strain>
    </source>
</reference>
<dbReference type="RefSeq" id="WP_055394928.1">
    <property type="nucleotide sequence ID" value="NZ_LCTZ01000002.1"/>
</dbReference>
<dbReference type="PANTHER" id="PTHR10098">
    <property type="entry name" value="RAPSYN-RELATED"/>
    <property type="match status" value="1"/>
</dbReference>
<dbReference type="SMART" id="SM00028">
    <property type="entry name" value="TPR"/>
    <property type="match status" value="3"/>
</dbReference>
<evidence type="ECO:0000313" key="3">
    <source>
        <dbReference type="EMBL" id="KQC30249.1"/>
    </source>
</evidence>
<dbReference type="STRING" id="346185.AAY42_10455"/>
<gene>
    <name evidence="3" type="ORF">AAY42_10455</name>
</gene>
<sequence length="1073" mass="123103">MKFRGFFLESKSLISIVCIFFSFYINAQTNNTLKEIDSLIALNEFVEAQKIIQEELRNIDSTILGHLVYPTGKIEFFQNPETKFEKALKLFSQIDSFKSSDSVLYQANLGMGLLYIDQGTVSNAQNYLETANALAKKLSDVTRMVESEYHLSELGLKLGDFGELVTRTDNAIKLIRNNKNIDFKLAPRIYNYKGALMHFSALPDSANYFFEMAIKAVDKTNPDPEQTDYLPGTIYGNWFMVKQSSGMFDDAMQFTLNSINHYNSFLKKTNNHPLTEKVHGNLTISYRNLGSLYYDLGQKEKAKQIAILGYKHAKKHFLKNTIQYFGTALMVGESLLYNTDLDEAEKFLEEARASLNSIPGNNYSYRANLHGALGDLAYRKGTYSEAVTNFKRTIDAYRKSNEQGFSQNEVYATINLARSYANLENYDKAESIINTTLSKVIAVYGDDSYLANEVKIAKVKIVFDKKDYKGTIKLSNQILNSYESVTFNNAISKEFFSPNQLKLLLYLIKAKYETDSVQSAKSLNSTIAIMNKALQSIEKRKSLVTSDEDANVLLENSQELFDFGKELYYRLYDKTKSEKYLNKLIELHESAIYHRIRTRLNLSKNQLAPENIRQEENENREALNSFFDIDEETQFDVDEWENTLAAWQKYLSKIKEKYPRYYEMRYQSVVTPLSDLQHNIAHNTTLVRYLFLENNLIAFIITNDTMKIVPISMGFSFDCINIVSNYQKNIDDVSECLHKLYLRLWKPIENNINTKNIIIFPDRELFNLSFELLTPKKINSFGELANNSLLNKHNIAYNYSLLLLEKNHRTLEFEDNFVAYSPTFNESMKEEYQLAINDSIHLDKTYLTLLPQPFSTDIAKRLSKRFGGESFLNENASKTVFSSTANEHKIIHIGTHAESNNTSPELSRLVFAKNVSDSTNINDNYLYAYEIYNQNLNSNLAILTACDTGKPAYQPGEGMISLAHAFNYAGSESILTSLWQIDEQSSTQILGFFYSYLENGQPKDEALRLAKLDYLKTAEGRTLHPQYWAGLVLMGNTSPIEISQPFPWLWVIGGIILLFLLVMFLKRKAFNKN</sequence>
<dbReference type="SUPFAM" id="SSF48452">
    <property type="entry name" value="TPR-like"/>
    <property type="match status" value="2"/>
</dbReference>
<dbReference type="Proteomes" id="UP000050827">
    <property type="component" value="Unassembled WGS sequence"/>
</dbReference>
<protein>
    <recommendedName>
        <fullName evidence="2">CHAT domain-containing protein</fullName>
    </recommendedName>
</protein>
<feature type="domain" description="CHAT" evidence="2">
    <location>
        <begin position="735"/>
        <end position="1036"/>
    </location>
</feature>
<keyword evidence="1" id="KW-0812">Transmembrane</keyword>
<proteinExistence type="predicted"/>
<dbReference type="InterPro" id="IPR011990">
    <property type="entry name" value="TPR-like_helical_dom_sf"/>
</dbReference>
<dbReference type="InterPro" id="IPR019734">
    <property type="entry name" value="TPR_rpt"/>
</dbReference>
<keyword evidence="1" id="KW-0472">Membrane</keyword>